<dbReference type="Pfam" id="PF04472">
    <property type="entry name" value="SepF"/>
    <property type="match status" value="1"/>
</dbReference>
<comment type="caution">
    <text evidence="1">The sequence shown here is derived from an EMBL/GenBank/DDBJ whole genome shotgun (WGS) entry which is preliminary data.</text>
</comment>
<dbReference type="InterPro" id="IPR038594">
    <property type="entry name" value="SepF-like_sf"/>
</dbReference>
<dbReference type="InterPro" id="IPR007561">
    <property type="entry name" value="Cell_div_SepF/SepF-rel"/>
</dbReference>
<organism evidence="1">
    <name type="scientific">Archaeoglobus fulgidus</name>
    <dbReference type="NCBI Taxonomy" id="2234"/>
    <lineage>
        <taxon>Archaea</taxon>
        <taxon>Methanobacteriati</taxon>
        <taxon>Methanobacteriota</taxon>
        <taxon>Archaeoglobi</taxon>
        <taxon>Archaeoglobales</taxon>
        <taxon>Archaeoglobaceae</taxon>
        <taxon>Archaeoglobus</taxon>
    </lineage>
</organism>
<evidence type="ECO:0000313" key="1">
    <source>
        <dbReference type="EMBL" id="HGT82665.1"/>
    </source>
</evidence>
<dbReference type="PIRSF" id="PIRSF019313">
    <property type="entry name" value="UCP019313"/>
    <property type="match status" value="1"/>
</dbReference>
<gene>
    <name evidence="1" type="ORF">ENT52_02950</name>
</gene>
<dbReference type="EMBL" id="DSYZ01000068">
    <property type="protein sequence ID" value="HGT82665.1"/>
    <property type="molecule type" value="Genomic_DNA"/>
</dbReference>
<name>A0A7J3M2S1_ARCFL</name>
<protein>
    <submittedName>
        <fullName evidence="1">DUF552 domain-containing protein</fullName>
    </submittedName>
</protein>
<sequence>MGLFGKIKSKEKAIVDDYEELDLSQYEAEVGEKASMMIKVAEVAGLSEIPRIKKEIYDGNVVVADIGFLKHDKLTLDRILKDLKQLVDEINGDIVGLGEDYVVITPTGVKVDRNKIRGSR</sequence>
<dbReference type="Gene3D" id="3.30.110.150">
    <property type="entry name" value="SepF-like protein"/>
    <property type="match status" value="1"/>
</dbReference>
<proteinExistence type="predicted"/>
<accession>A0A7J3M2S1</accession>
<dbReference type="AlphaFoldDB" id="A0A7J3M2S1"/>
<dbReference type="InterPro" id="IPR012426">
    <property type="entry name" value="SepF_arc"/>
</dbReference>
<reference evidence="1" key="1">
    <citation type="journal article" date="2020" name="mSystems">
        <title>Genome- and Community-Level Interaction Insights into Carbon Utilization and Element Cycling Functions of Hydrothermarchaeota in Hydrothermal Sediment.</title>
        <authorList>
            <person name="Zhou Z."/>
            <person name="Liu Y."/>
            <person name="Xu W."/>
            <person name="Pan J."/>
            <person name="Luo Z.H."/>
            <person name="Li M."/>
        </authorList>
    </citation>
    <scope>NUCLEOTIDE SEQUENCE [LARGE SCALE GENOMIC DNA]</scope>
    <source>
        <strain evidence="1">SpSt-587</strain>
    </source>
</reference>